<evidence type="ECO:0000313" key="2">
    <source>
        <dbReference type="EMBL" id="GLR25780.1"/>
    </source>
</evidence>
<dbReference type="InterPro" id="IPR028098">
    <property type="entry name" value="Glyco_trans_4-like_N"/>
</dbReference>
<proteinExistence type="predicted"/>
<gene>
    <name evidence="2" type="ORF">GCM10007875_08680</name>
</gene>
<organism evidence="2 3">
    <name type="scientific">Limnobacter litoralis</name>
    <dbReference type="NCBI Taxonomy" id="481366"/>
    <lineage>
        <taxon>Bacteria</taxon>
        <taxon>Pseudomonadati</taxon>
        <taxon>Pseudomonadota</taxon>
        <taxon>Betaproteobacteria</taxon>
        <taxon>Burkholderiales</taxon>
        <taxon>Burkholderiaceae</taxon>
        <taxon>Limnobacter</taxon>
    </lineage>
</organism>
<dbReference type="InterPro" id="IPR050194">
    <property type="entry name" value="Glycosyltransferase_grp1"/>
</dbReference>
<keyword evidence="3" id="KW-1185">Reference proteome</keyword>
<comment type="caution">
    <text evidence="2">The sequence shown here is derived from an EMBL/GenBank/DDBJ whole genome shotgun (WGS) entry which is preliminary data.</text>
</comment>
<protein>
    <submittedName>
        <fullName evidence="2">GDP-mannose-dependent alpha-mannosyltransferase</fullName>
    </submittedName>
</protein>
<dbReference type="SUPFAM" id="SSF53756">
    <property type="entry name" value="UDP-Glycosyltransferase/glycogen phosphorylase"/>
    <property type="match status" value="1"/>
</dbReference>
<reference evidence="3" key="1">
    <citation type="journal article" date="2019" name="Int. J. Syst. Evol. Microbiol.">
        <title>The Global Catalogue of Microorganisms (GCM) 10K type strain sequencing project: providing services to taxonomists for standard genome sequencing and annotation.</title>
        <authorList>
            <consortium name="The Broad Institute Genomics Platform"/>
            <consortium name="The Broad Institute Genome Sequencing Center for Infectious Disease"/>
            <person name="Wu L."/>
            <person name="Ma J."/>
        </authorList>
    </citation>
    <scope>NUCLEOTIDE SEQUENCE [LARGE SCALE GENOMIC DNA]</scope>
    <source>
        <strain evidence="3">NBRC 105857</strain>
    </source>
</reference>
<dbReference type="PANTHER" id="PTHR45947">
    <property type="entry name" value="SULFOQUINOVOSYL TRANSFERASE SQD2"/>
    <property type="match status" value="1"/>
</dbReference>
<dbReference type="Proteomes" id="UP001156664">
    <property type="component" value="Unassembled WGS sequence"/>
</dbReference>
<dbReference type="Pfam" id="PF13439">
    <property type="entry name" value="Glyco_transf_4"/>
    <property type="match status" value="1"/>
</dbReference>
<dbReference type="RefSeq" id="WP_284280222.1">
    <property type="nucleotide sequence ID" value="NZ_BSOJ01000009.1"/>
</dbReference>
<name>A0ABQ5YPR7_9BURK</name>
<dbReference type="Pfam" id="PF13692">
    <property type="entry name" value="Glyco_trans_1_4"/>
    <property type="match status" value="1"/>
</dbReference>
<sequence>MKILIATDAWAPQVNGVVQTLTQLTQKLADQGHEVQVIHPGLFKTVPCPTYPEIRLALWPWKEVMRALKGFNPDAVHIVTEGPIGLATRLLVRAKSIPFTTAYHTQFPEYVKARFGLPVNWTARLLRWFHKPAKAVMVPTPSMIATLQSRGLSNCVLWQRGVDTQCFNPAPSKAAYSMAHAPAALTACDQQQLELIRQLNNTLVTRPVFLYAGRVAVEKNLEAFLSLNLPGEKWVAGDGPARKALEKKFPGVRWFGMLKHAALSELYRTADVFVFPSLTDTFGLVLLEAMACGCPVAAFPVTGPLDVIGGSGAGVLHTDLQRAALAALKIDRSVPRQYASQFTWDNCARQFTSYLAIRSQQAWAVKQMPQPKALSNRS</sequence>
<dbReference type="CDD" id="cd03814">
    <property type="entry name" value="GT4-like"/>
    <property type="match status" value="1"/>
</dbReference>
<dbReference type="Gene3D" id="3.40.50.2000">
    <property type="entry name" value="Glycogen Phosphorylase B"/>
    <property type="match status" value="2"/>
</dbReference>
<feature type="domain" description="Glycosyltransferase subfamily 4-like N-terminal" evidence="1">
    <location>
        <begin position="14"/>
        <end position="165"/>
    </location>
</feature>
<dbReference type="PANTHER" id="PTHR45947:SF3">
    <property type="entry name" value="SULFOQUINOVOSYL TRANSFERASE SQD2"/>
    <property type="match status" value="1"/>
</dbReference>
<evidence type="ECO:0000313" key="3">
    <source>
        <dbReference type="Proteomes" id="UP001156664"/>
    </source>
</evidence>
<dbReference type="EMBL" id="BSOJ01000009">
    <property type="protein sequence ID" value="GLR25780.1"/>
    <property type="molecule type" value="Genomic_DNA"/>
</dbReference>
<evidence type="ECO:0000259" key="1">
    <source>
        <dbReference type="Pfam" id="PF13439"/>
    </source>
</evidence>
<accession>A0ABQ5YPR7</accession>